<keyword evidence="10 11" id="KW-0807">Transducer</keyword>
<reference evidence="15" key="8">
    <citation type="journal article" date="2020" name="J. Biol. Chem.">
        <title>Two highly related odorant receptors specifically detect alpha-bile acid pheromones in sea lamprey (Petromyzon marinus).</title>
        <authorList>
            <person name="Zhang Z."/>
            <person name="Zhang Q."/>
            <person name="Dexheimer T.S."/>
            <person name="Ren J."/>
            <person name="Neubig R.R."/>
            <person name="Li W."/>
        </authorList>
    </citation>
    <scope>NUCLEOTIDE SEQUENCE</scope>
</reference>
<evidence type="ECO:0000256" key="9">
    <source>
        <dbReference type="ARBA" id="ARBA00023170"/>
    </source>
</evidence>
<dbReference type="SUPFAM" id="SSF81321">
    <property type="entry name" value="Family A G protein-coupled receptor-like"/>
    <property type="match status" value="1"/>
</dbReference>
<reference evidence="15" key="9">
    <citation type="journal article" date="2022" name="Sci. Rep.">
        <title>Spatial organization of olfactory receptor gene choice in the complete V1R-related ORA family of zebrafish.</title>
        <authorList>
            <person name="Kowatschew D."/>
            <person name="Bozorg Nia S."/>
            <person name="Hassan S."/>
            <person name="Ustinova J."/>
            <person name="Weth F."/>
            <person name="Korsching S.I."/>
        </authorList>
    </citation>
    <scope>NUCLEOTIDE SEQUENCE</scope>
</reference>
<dbReference type="GO" id="GO:0005886">
    <property type="term" value="C:plasma membrane"/>
    <property type="evidence" value="ECO:0000314"/>
    <property type="project" value="ZFIN"/>
</dbReference>
<evidence type="ECO:0000256" key="3">
    <source>
        <dbReference type="ARBA" id="ARBA00022475"/>
    </source>
</evidence>
<dbReference type="GeneID" id="100005331"/>
<reference evidence="15" key="3">
    <citation type="journal article" date="2011" name="J. Comp. Neurol.">
        <title>Mutually exclusive expression of Galphaia and Galpha14 reveals diversification of taste receptor cells in zebrafish.</title>
        <authorList>
            <person name="Ohmoto M."/>
            <person name="Okada S."/>
            <person name="Nakamura S."/>
            <person name="Abe K."/>
            <person name="Matsumoto I."/>
        </authorList>
    </citation>
    <scope>NUCLEOTIDE SEQUENCE</scope>
</reference>
<evidence type="ECO:0000313" key="13">
    <source>
        <dbReference type="EMBL" id="ABL01523.1"/>
    </source>
</evidence>
<keyword evidence="5 11" id="KW-0812">Transmembrane</keyword>
<evidence type="ECO:0000313" key="14">
    <source>
        <dbReference type="Proteomes" id="UP000000437"/>
    </source>
</evidence>
<dbReference type="InterPro" id="IPR004072">
    <property type="entry name" value="Vmron_rcpt_1"/>
</dbReference>
<dbReference type="CTD" id="100005331"/>
<dbReference type="Pfam" id="PF03402">
    <property type="entry name" value="V1R"/>
    <property type="match status" value="1"/>
</dbReference>
<dbReference type="InterPro" id="IPR017452">
    <property type="entry name" value="GPCR_Rhodpsn_7TM"/>
</dbReference>
<dbReference type="SMR" id="A5H1X0"/>
<dbReference type="AGR" id="ZFIN:ZDB-GENE-070622-3"/>
<dbReference type="KEGG" id="dre:100005331"/>
<dbReference type="AlphaFoldDB" id="A5H1X0"/>
<comment type="subcellular location">
    <subcellularLocation>
        <location evidence="1 11">Cell membrane</location>
        <topology evidence="1 11">Multi-pass membrane protein</topology>
    </subcellularLocation>
</comment>
<gene>
    <name evidence="15 16 17" type="primary">ora2</name>
    <name evidence="13" type="synonym">V1r1</name>
    <name evidence="15 16" type="synonym">v1r1</name>
    <name evidence="17" type="synonym">vn1r1l</name>
</gene>
<dbReference type="OrthoDB" id="9606139at2759"/>
<accession>A5H1X0</accession>
<reference evidence="15" key="6">
    <citation type="journal article" date="2014" name="J. Biol. Chem.">
        <title>ORA1, a zebrafish olfactory receptor ancestral to all mammalian V1R genes, recognizes 4-hydroxyphenylacetic acid, a putative reproductive pheromone.</title>
        <authorList>
            <person name="Behrens M."/>
            <person name="Frank O."/>
            <person name="Rawel H."/>
            <person name="Ahuja G."/>
            <person name="Potting C."/>
            <person name="Hofmann T."/>
            <person name="Meyerhof W."/>
            <person name="Korsching S."/>
        </authorList>
    </citation>
    <scope>NUCLEOTIDE SEQUENCE</scope>
</reference>
<feature type="transmembrane region" description="Helical" evidence="11">
    <location>
        <begin position="272"/>
        <end position="293"/>
    </location>
</feature>
<evidence type="ECO:0000256" key="10">
    <source>
        <dbReference type="ARBA" id="ARBA00023224"/>
    </source>
</evidence>
<feature type="transmembrane region" description="Helical" evidence="11">
    <location>
        <begin position="12"/>
        <end position="34"/>
    </location>
</feature>
<dbReference type="EMBL" id="DQ887614">
    <property type="protein sequence ID" value="ABL01523.1"/>
    <property type="molecule type" value="Genomic_DNA"/>
</dbReference>
<feature type="transmembrane region" description="Helical" evidence="11">
    <location>
        <begin position="46"/>
        <end position="68"/>
    </location>
</feature>
<dbReference type="Proteomes" id="UP000000437">
    <property type="component" value="Chromosome 22"/>
</dbReference>
<evidence type="ECO:0000256" key="4">
    <source>
        <dbReference type="ARBA" id="ARBA00022507"/>
    </source>
</evidence>
<keyword evidence="6 11" id="KW-1133">Transmembrane helix</keyword>
<feature type="transmembrane region" description="Helical" evidence="11">
    <location>
        <begin position="94"/>
        <end position="111"/>
    </location>
</feature>
<reference evidence="13 15" key="2">
    <citation type="journal article" date="2007" name="PLoS ONE">
        <title>Divergent evolution among teleost V1r receptor genes.</title>
        <authorList>
            <person name="Pfister P."/>
            <person name="Randall J."/>
            <person name="Montoya-Burgos J.I."/>
            <person name="Rodriguez I."/>
        </authorList>
    </citation>
    <scope>NUCLEOTIDE SEQUENCE</scope>
</reference>
<evidence type="ECO:0000256" key="11">
    <source>
        <dbReference type="RuleBase" id="RU364061"/>
    </source>
</evidence>
<keyword evidence="3 11" id="KW-1003">Cell membrane</keyword>
<dbReference type="RefSeq" id="NP_001091865.1">
    <property type="nucleotide sequence ID" value="NM_001098395.1"/>
</dbReference>
<feature type="transmembrane region" description="Helical" evidence="11">
    <location>
        <begin position="230"/>
        <end position="252"/>
    </location>
</feature>
<protein>
    <recommendedName>
        <fullName evidence="11">Vomeronasal type-1 receptor</fullName>
    </recommendedName>
</protein>
<proteinExistence type="inferred from homology"/>
<feature type="transmembrane region" description="Helical" evidence="11">
    <location>
        <begin position="191"/>
        <end position="209"/>
    </location>
</feature>
<evidence type="ECO:0000313" key="17">
    <source>
        <dbReference type="ZFIN" id="ZDB-GENE-070622-3"/>
    </source>
</evidence>
<organism evidence="13">
    <name type="scientific">Danio rerio</name>
    <name type="common">Zebrafish</name>
    <name type="synonym">Brachydanio rerio</name>
    <dbReference type="NCBI Taxonomy" id="7955"/>
    <lineage>
        <taxon>Eukaryota</taxon>
        <taxon>Metazoa</taxon>
        <taxon>Chordata</taxon>
        <taxon>Craniata</taxon>
        <taxon>Vertebrata</taxon>
        <taxon>Euteleostomi</taxon>
        <taxon>Actinopterygii</taxon>
        <taxon>Neopterygii</taxon>
        <taxon>Teleostei</taxon>
        <taxon>Ostariophysi</taxon>
        <taxon>Cypriniformes</taxon>
        <taxon>Danionidae</taxon>
        <taxon>Danioninae</taxon>
        <taxon>Danio</taxon>
    </lineage>
</organism>
<feature type="transmembrane region" description="Helical" evidence="11">
    <location>
        <begin position="123"/>
        <end position="151"/>
    </location>
</feature>
<evidence type="ECO:0000256" key="1">
    <source>
        <dbReference type="ARBA" id="ARBA00004651"/>
    </source>
</evidence>
<evidence type="ECO:0000313" key="16">
    <source>
        <dbReference type="RefSeq" id="XP_068072292.1"/>
    </source>
</evidence>
<keyword evidence="8 11" id="KW-0472">Membrane</keyword>
<reference evidence="14" key="5">
    <citation type="journal article" date="2013" name="Nature">
        <title>The zebrafish reference genome sequence and its relationship to the human genome.</title>
        <authorList>
            <consortium name="Genome Reference Consortium Zebrafish"/>
            <person name="Howe K."/>
            <person name="Clark M.D."/>
            <person name="Torroja C.F."/>
            <person name="Torrance J."/>
            <person name="Berthelot C."/>
            <person name="Muffato M."/>
            <person name="Collins J.E."/>
            <person name="Humphray S."/>
            <person name="McLaren K."/>
            <person name="Matthews L."/>
            <person name="McLaren S."/>
            <person name="Sealy I."/>
            <person name="Caccamo M."/>
            <person name="Churcher C."/>
            <person name="Scott C."/>
            <person name="Barrett J.C."/>
            <person name="Koch R."/>
            <person name="Rauch G.J."/>
            <person name="White S."/>
            <person name="Chow W."/>
            <person name="Kilian B."/>
            <person name="Quintais L.T."/>
            <person name="Guerra-Assuncao J.A."/>
            <person name="Zhou Y."/>
            <person name="Gu Y."/>
            <person name="Yen J."/>
            <person name="Vogel J.H."/>
            <person name="Eyre T."/>
            <person name="Redmond S."/>
            <person name="Banerjee R."/>
            <person name="Chi J."/>
            <person name="Fu B."/>
            <person name="Langley E."/>
            <person name="Maguire S.F."/>
            <person name="Laird G.K."/>
            <person name="Lloyd D."/>
            <person name="Kenyon E."/>
            <person name="Donaldson S."/>
            <person name="Sehra H."/>
            <person name="Almeida-King J."/>
            <person name="Loveland J."/>
            <person name="Trevanion S."/>
            <person name="Jones M."/>
            <person name="Quail M."/>
            <person name="Willey D."/>
            <person name="Hunt A."/>
            <person name="Burton J."/>
            <person name="Sims S."/>
            <person name="McLay K."/>
            <person name="Plumb B."/>
            <person name="Davis J."/>
            <person name="Clee C."/>
            <person name="Oliver K."/>
            <person name="Clark R."/>
            <person name="Riddle C."/>
            <person name="Elliot D."/>
            <person name="Eliott D."/>
            <person name="Threadgold G."/>
            <person name="Harden G."/>
            <person name="Ware D."/>
            <person name="Begum S."/>
            <person name="Mortimore B."/>
            <person name="Mortimer B."/>
            <person name="Kerry G."/>
            <person name="Heath P."/>
            <person name="Phillimore B."/>
            <person name="Tracey A."/>
            <person name="Corby N."/>
            <person name="Dunn M."/>
            <person name="Johnson C."/>
            <person name="Wood J."/>
            <person name="Clark S."/>
            <person name="Pelan S."/>
            <person name="Griffiths G."/>
            <person name="Smith M."/>
            <person name="Glithero R."/>
            <person name="Howden P."/>
            <person name="Barker N."/>
            <person name="Lloyd C."/>
            <person name="Stevens C."/>
            <person name="Harley J."/>
            <person name="Holt K."/>
            <person name="Panagiotidis G."/>
            <person name="Lovell J."/>
            <person name="Beasley H."/>
            <person name="Henderson C."/>
            <person name="Gordon D."/>
            <person name="Auger K."/>
            <person name="Wright D."/>
            <person name="Collins J."/>
            <person name="Raisen C."/>
            <person name="Dyer L."/>
            <person name="Leung K."/>
            <person name="Robertson L."/>
            <person name="Ambridge K."/>
            <person name="Leongamornlert D."/>
            <person name="McGuire S."/>
            <person name="Gilderthorp R."/>
            <person name="Griffiths C."/>
            <person name="Manthravadi D."/>
            <person name="Nichol S."/>
            <person name="Barker G."/>
            <person name="Whitehead S."/>
            <person name="Kay M."/>
            <person name="Brown J."/>
            <person name="Murnane C."/>
            <person name="Gray E."/>
            <person name="Humphries M."/>
            <person name="Sycamore N."/>
            <person name="Barker D."/>
            <person name="Saunders D."/>
            <person name="Wallis J."/>
            <person name="Babbage A."/>
            <person name="Hammond S."/>
            <person name="Mashreghi-Mohammadi M."/>
            <person name="Barr L."/>
            <person name="Martin S."/>
            <person name="Wray P."/>
            <person name="Ellington A."/>
            <person name="Matthews N."/>
            <person name="Ellwood M."/>
            <person name="Woodmansey R."/>
            <person name="Clark G."/>
            <person name="Cooper J."/>
            <person name="Cooper J."/>
            <person name="Tromans A."/>
            <person name="Grafham D."/>
            <person name="Skuce C."/>
            <person name="Pandian R."/>
            <person name="Andrews R."/>
            <person name="Harrison E."/>
            <person name="Kimberley A."/>
            <person name="Garnett J."/>
            <person name="Fosker N."/>
            <person name="Hall R."/>
            <person name="Garner P."/>
            <person name="Kelly D."/>
            <person name="Bird C."/>
            <person name="Palmer S."/>
            <person name="Gehring I."/>
            <person name="Berger A."/>
            <person name="Dooley C.M."/>
            <person name="Ersan-Urun Z."/>
            <person name="Eser C."/>
            <person name="Geiger H."/>
            <person name="Geisler M."/>
            <person name="Karotki L."/>
            <person name="Kirn A."/>
            <person name="Konantz J."/>
            <person name="Konantz M."/>
            <person name="Oberlander M."/>
            <person name="Rudolph-Geiger S."/>
            <person name="Teucke M."/>
            <person name="Lanz C."/>
            <person name="Raddatz G."/>
            <person name="Osoegawa K."/>
            <person name="Zhu B."/>
            <person name="Rapp A."/>
            <person name="Widaa S."/>
            <person name="Langford C."/>
            <person name="Yang F."/>
            <person name="Schuster S.C."/>
            <person name="Carter N.P."/>
            <person name="Harrow J."/>
            <person name="Ning Z."/>
            <person name="Herrero J."/>
            <person name="Searle S.M."/>
            <person name="Enright A."/>
            <person name="Geisler R."/>
            <person name="Plasterk R.H."/>
            <person name="Lee C."/>
            <person name="Westerfield M."/>
            <person name="de Jong P.J."/>
            <person name="Zon L.I."/>
            <person name="Postlethwait J.H."/>
            <person name="Nusslein-Volhard C."/>
            <person name="Hubbard T.J."/>
            <person name="Roest Crollius H."/>
            <person name="Rogers J."/>
            <person name="Stemple D.L."/>
        </authorList>
    </citation>
    <scope>NUCLEOTIDE SEQUENCE [LARGE SCALE GENOMIC DNA]</scope>
    <source>
        <strain evidence="14">Tuebingen</strain>
    </source>
</reference>
<keyword evidence="14" id="KW-1185">Reference proteome</keyword>
<evidence type="ECO:0000256" key="5">
    <source>
        <dbReference type="ARBA" id="ARBA00022692"/>
    </source>
</evidence>
<keyword evidence="4 11" id="KW-0589">Pheromone response</keyword>
<dbReference type="GO" id="GO:0005550">
    <property type="term" value="F:pheromone binding"/>
    <property type="evidence" value="ECO:0000318"/>
    <property type="project" value="GO_Central"/>
</dbReference>
<reference evidence="15" key="1">
    <citation type="journal article" date="2007" name="Genome Res.">
        <title>A novel olfactory receptor gene family in teleost fish.</title>
        <authorList>
            <person name="Saraiva L.R."/>
            <person name="Korsching S.I."/>
        </authorList>
    </citation>
    <scope>NUCLEOTIDE SEQUENCE</scope>
</reference>
<comment type="similarity">
    <text evidence="2 11">Belongs to the G-protein coupled receptor 1 family.</text>
</comment>
<dbReference type="ZFIN" id="ZDB-GENE-070622-3">
    <property type="gene designation" value="ora2"/>
</dbReference>
<feature type="domain" description="G-protein coupled receptors family 1 profile" evidence="12">
    <location>
        <begin position="22"/>
        <end position="286"/>
    </location>
</feature>
<evidence type="ECO:0000256" key="2">
    <source>
        <dbReference type="ARBA" id="ARBA00010663"/>
    </source>
</evidence>
<dbReference type="GO" id="GO:0016503">
    <property type="term" value="F:pheromone receptor activity"/>
    <property type="evidence" value="ECO:0000250"/>
    <property type="project" value="ZFIN"/>
</dbReference>
<reference evidence="15 16" key="10">
    <citation type="submission" date="2025-04" db="UniProtKB">
        <authorList>
            <consortium name="RefSeq"/>
        </authorList>
    </citation>
    <scope>IDENTIFICATION</scope>
    <source>
        <strain evidence="16">Tuebingen</strain>
    </source>
</reference>
<keyword evidence="9 11" id="KW-0675">Receptor</keyword>
<sequence>MIAEAVIRGLLFLSLVLVGVPGNTAVICGFILLVRREGRLSPADAIVLHLCSANLVVVSVRCLLEVLATFRIHNVFDDAGCRAVIFLHRTARSLSIWLTFLLTALQCLSVAPPGSRRAAARALLARSLPAIFLALWLINTSMSVASLLYSIGARNDSRLLQNAINVEFCFLSFPSRLARDANGAAQVARDVVPMVLMAAGSLVLLVYLVRQRRRVQGLRGTAGGAAERRAAVTVVTLVSLYLLVFGLDNGLWVYTLTVSHTLSSALITDLRLFFTSLYTAVSPLLILVSNTRLRCGKQPETMH</sequence>
<evidence type="ECO:0000256" key="7">
    <source>
        <dbReference type="ARBA" id="ARBA00023040"/>
    </source>
</evidence>
<evidence type="ECO:0000256" key="6">
    <source>
        <dbReference type="ARBA" id="ARBA00022989"/>
    </source>
</evidence>
<dbReference type="PANTHER" id="PTHR24062">
    <property type="entry name" value="VOMERONASAL TYPE-1 RECEPTOR"/>
    <property type="match status" value="1"/>
</dbReference>
<dbReference type="Gene3D" id="1.20.1070.10">
    <property type="entry name" value="Rhodopsin 7-helix transmembrane proteins"/>
    <property type="match status" value="1"/>
</dbReference>
<dbReference type="PROSITE" id="PS50262">
    <property type="entry name" value="G_PROTEIN_RECEP_F1_2"/>
    <property type="match status" value="1"/>
</dbReference>
<name>A5H1X0_DANRE</name>
<evidence type="ECO:0000256" key="8">
    <source>
        <dbReference type="ARBA" id="ARBA00023136"/>
    </source>
</evidence>
<dbReference type="GO" id="GO:0019236">
    <property type="term" value="P:response to pheromone"/>
    <property type="evidence" value="ECO:0007669"/>
    <property type="project" value="UniProtKB-KW"/>
</dbReference>
<dbReference type="PhylomeDB" id="A5H1X0"/>
<reference evidence="15" key="7">
    <citation type="journal article" date="2015" name="BMC Evol. Biol.">
        <title>Distinct functions of two olfactory marker protein genes derived from teleost-specific whole genome duplication.</title>
        <authorList>
            <person name="Suzuki H."/>
            <person name="Nikaido M."/>
            <person name="Hagino-Yamagishi K."/>
            <person name="Okada N."/>
        </authorList>
    </citation>
    <scope>NUCLEOTIDE SEQUENCE</scope>
</reference>
<dbReference type="FunFam" id="1.20.1070.10:FF:000300">
    <property type="entry name" value="Vomeronasal type-1 receptor"/>
    <property type="match status" value="1"/>
</dbReference>
<keyword evidence="7 11" id="KW-0297">G-protein coupled receptor</keyword>
<reference evidence="15" key="4">
    <citation type="journal article" date="2012" name="Chem. Senses">
        <title>Crypt neurons express a single V1R-related ora gene.</title>
        <authorList>
            <person name="Oka Y."/>
            <person name="Saraiva L.R."/>
            <person name="Korsching S.I."/>
        </authorList>
    </citation>
    <scope>NUCLEOTIDE SEQUENCE</scope>
</reference>
<evidence type="ECO:0000259" key="12">
    <source>
        <dbReference type="PROSITE" id="PS50262"/>
    </source>
</evidence>
<dbReference type="RefSeq" id="XP_068072292.1">
    <property type="nucleotide sequence ID" value="XM_068216191.1"/>
</dbReference>
<evidence type="ECO:0000313" key="15">
    <source>
        <dbReference type="RefSeq" id="NP_001091865.1"/>
    </source>
</evidence>